<dbReference type="Pfam" id="PF19295">
    <property type="entry name" value="SufBD_N"/>
    <property type="match status" value="1"/>
</dbReference>
<evidence type="ECO:0000259" key="2">
    <source>
        <dbReference type="Pfam" id="PF01458"/>
    </source>
</evidence>
<evidence type="ECO:0000313" key="4">
    <source>
        <dbReference type="EMBL" id="GGE07957.1"/>
    </source>
</evidence>
<protein>
    <submittedName>
        <fullName evidence="4">FeS cluster assembly protein SufD</fullName>
    </submittedName>
</protein>
<dbReference type="PANTHER" id="PTHR30508">
    <property type="entry name" value="FES CLUSTER ASSEMBLY PROTEIN SUF"/>
    <property type="match status" value="1"/>
</dbReference>
<dbReference type="AlphaFoldDB" id="A0A8J2VGA5"/>
<dbReference type="InterPro" id="IPR037284">
    <property type="entry name" value="SUF_FeS_clus_asmbl_SufBD_sf"/>
</dbReference>
<dbReference type="SUPFAM" id="SSF101960">
    <property type="entry name" value="Stabilizer of iron transporter SufD"/>
    <property type="match status" value="1"/>
</dbReference>
<comment type="similarity">
    <text evidence="1">Belongs to the iron-sulfur cluster assembly SufBD family.</text>
</comment>
<organism evidence="4 5">
    <name type="scientific">Marinithermofilum abyssi</name>
    <dbReference type="NCBI Taxonomy" id="1571185"/>
    <lineage>
        <taxon>Bacteria</taxon>
        <taxon>Bacillati</taxon>
        <taxon>Bacillota</taxon>
        <taxon>Bacilli</taxon>
        <taxon>Bacillales</taxon>
        <taxon>Thermoactinomycetaceae</taxon>
        <taxon>Marinithermofilum</taxon>
    </lineage>
</organism>
<dbReference type="EMBL" id="BMHQ01000002">
    <property type="protein sequence ID" value="GGE07957.1"/>
    <property type="molecule type" value="Genomic_DNA"/>
</dbReference>
<dbReference type="Proteomes" id="UP000625210">
    <property type="component" value="Unassembled WGS sequence"/>
</dbReference>
<dbReference type="Pfam" id="PF01458">
    <property type="entry name" value="SUFBD_core"/>
    <property type="match status" value="1"/>
</dbReference>
<dbReference type="GO" id="GO:0016226">
    <property type="term" value="P:iron-sulfur cluster assembly"/>
    <property type="evidence" value="ECO:0007669"/>
    <property type="project" value="InterPro"/>
</dbReference>
<evidence type="ECO:0000313" key="5">
    <source>
        <dbReference type="Proteomes" id="UP000625210"/>
    </source>
</evidence>
<keyword evidence="5" id="KW-1185">Reference proteome</keyword>
<dbReference type="InterPro" id="IPR011542">
    <property type="entry name" value="SUF_FeS_clus_asmbl_SufD"/>
</dbReference>
<evidence type="ECO:0000256" key="1">
    <source>
        <dbReference type="ARBA" id="ARBA00043967"/>
    </source>
</evidence>
<feature type="domain" description="SUF system FeS cluster assembly SufBD core" evidence="2">
    <location>
        <begin position="175"/>
        <end position="407"/>
    </location>
</feature>
<dbReference type="RefSeq" id="WP_188646475.1">
    <property type="nucleotide sequence ID" value="NZ_BMHQ01000002.1"/>
</dbReference>
<dbReference type="PANTHER" id="PTHR30508:SF1">
    <property type="entry name" value="UPF0051 PROTEIN ABCI8, CHLOROPLASTIC-RELATED"/>
    <property type="match status" value="1"/>
</dbReference>
<feature type="domain" description="SUF system FeS cluster assembly SufBD N-terminal" evidence="3">
    <location>
        <begin position="105"/>
        <end position="171"/>
    </location>
</feature>
<evidence type="ECO:0000259" key="3">
    <source>
        <dbReference type="Pfam" id="PF19295"/>
    </source>
</evidence>
<name>A0A8J2VGA5_9BACL</name>
<dbReference type="InterPro" id="IPR055346">
    <property type="entry name" value="Fe-S_cluster_assembly_SufBD"/>
</dbReference>
<reference evidence="4" key="2">
    <citation type="submission" date="2020-09" db="EMBL/GenBank/DDBJ databases">
        <authorList>
            <person name="Sun Q."/>
            <person name="Zhou Y."/>
        </authorList>
    </citation>
    <scope>NUCLEOTIDE SEQUENCE</scope>
    <source>
        <strain evidence="4">CGMCC 1.15179</strain>
    </source>
</reference>
<dbReference type="NCBIfam" id="TIGR01981">
    <property type="entry name" value="sufD"/>
    <property type="match status" value="1"/>
</dbReference>
<dbReference type="InterPro" id="IPR045595">
    <property type="entry name" value="SufBD_N"/>
</dbReference>
<proteinExistence type="inferred from homology"/>
<accession>A0A8J2VGA5</accession>
<reference evidence="4" key="1">
    <citation type="journal article" date="2014" name="Int. J. Syst. Evol. Microbiol.">
        <title>Complete genome sequence of Corynebacterium casei LMG S-19264T (=DSM 44701T), isolated from a smear-ripened cheese.</title>
        <authorList>
            <consortium name="US DOE Joint Genome Institute (JGI-PGF)"/>
            <person name="Walter F."/>
            <person name="Albersmeier A."/>
            <person name="Kalinowski J."/>
            <person name="Ruckert C."/>
        </authorList>
    </citation>
    <scope>NUCLEOTIDE SEQUENCE</scope>
    <source>
        <strain evidence="4">CGMCC 1.15179</strain>
    </source>
</reference>
<gene>
    <name evidence="4" type="primary">sufD</name>
    <name evidence="4" type="ORF">GCM10011571_06500</name>
</gene>
<comment type="caution">
    <text evidence="4">The sequence shown here is derived from an EMBL/GenBank/DDBJ whole genome shotgun (WGS) entry which is preliminary data.</text>
</comment>
<dbReference type="InterPro" id="IPR000825">
    <property type="entry name" value="SUF_FeS_clus_asmbl_SufBD_core"/>
</dbReference>
<sequence>MSVDTEQLFDRQTVTQLSQSQQEPEWMLEFRLKALEAASRLRLPKLEKTNITRWNFTSFPAYQPEEAVKSAKDLPEHLQSLLSGEADDNLIVQKNSSPVVQQIDPALKEKGVIFTDLATAVREHPELVKKYFMTKALQPDEHKLAALHAALWSGGAFLYVPRNVEVEAPFQTLFWASGEKAGLLPHLLVMAEDNSSLNVVANYIADENTHAVFNGALEVFVGANARVRVAALHTLNDTTVDVSYRRAEVDKDGHMEWIIGELNEGRTVSDNTTHLRGQGGIALVKSITVGAGEQRGNITSRVHHWGTHTESDIMARGVMKDKAQNILNGITKIEKGASKANGVQAEKVLMLSREARGDANPILLIDENDVKAGHAASVGKIDPIQMYYLMSRGLSRAEAERLIIFGFVGPVLDTIPIESLRERLYGEIERKLKP</sequence>